<keyword evidence="1" id="KW-1133">Transmembrane helix</keyword>
<gene>
    <name evidence="2" type="ORF">ASPWEDRAFT_469899</name>
</gene>
<dbReference type="AlphaFoldDB" id="A0A1L9RS13"/>
<evidence type="ECO:0000256" key="1">
    <source>
        <dbReference type="SAM" id="Phobius"/>
    </source>
</evidence>
<reference evidence="3" key="1">
    <citation type="journal article" date="2017" name="Genome Biol.">
        <title>Comparative genomics reveals high biological diversity and specific adaptations in the industrially and medically important fungal genus Aspergillus.</title>
        <authorList>
            <person name="de Vries R.P."/>
            <person name="Riley R."/>
            <person name="Wiebenga A."/>
            <person name="Aguilar-Osorio G."/>
            <person name="Amillis S."/>
            <person name="Uchima C.A."/>
            <person name="Anderluh G."/>
            <person name="Asadollahi M."/>
            <person name="Askin M."/>
            <person name="Barry K."/>
            <person name="Battaglia E."/>
            <person name="Bayram O."/>
            <person name="Benocci T."/>
            <person name="Braus-Stromeyer S.A."/>
            <person name="Caldana C."/>
            <person name="Canovas D."/>
            <person name="Cerqueira G.C."/>
            <person name="Chen F."/>
            <person name="Chen W."/>
            <person name="Choi C."/>
            <person name="Clum A."/>
            <person name="Dos Santos R.A."/>
            <person name="Damasio A.R."/>
            <person name="Diallinas G."/>
            <person name="Emri T."/>
            <person name="Fekete E."/>
            <person name="Flipphi M."/>
            <person name="Freyberg S."/>
            <person name="Gallo A."/>
            <person name="Gournas C."/>
            <person name="Habgood R."/>
            <person name="Hainaut M."/>
            <person name="Harispe M.L."/>
            <person name="Henrissat B."/>
            <person name="Hilden K.S."/>
            <person name="Hope R."/>
            <person name="Hossain A."/>
            <person name="Karabika E."/>
            <person name="Karaffa L."/>
            <person name="Karanyi Z."/>
            <person name="Krasevec N."/>
            <person name="Kuo A."/>
            <person name="Kusch H."/>
            <person name="LaButti K."/>
            <person name="Lagendijk E.L."/>
            <person name="Lapidus A."/>
            <person name="Levasseur A."/>
            <person name="Lindquist E."/>
            <person name="Lipzen A."/>
            <person name="Logrieco A.F."/>
            <person name="MacCabe A."/>
            <person name="Maekelae M.R."/>
            <person name="Malavazi I."/>
            <person name="Melin P."/>
            <person name="Meyer V."/>
            <person name="Mielnichuk N."/>
            <person name="Miskei M."/>
            <person name="Molnar A.P."/>
            <person name="Mule G."/>
            <person name="Ngan C.Y."/>
            <person name="Orejas M."/>
            <person name="Orosz E."/>
            <person name="Ouedraogo J.P."/>
            <person name="Overkamp K.M."/>
            <person name="Park H.-S."/>
            <person name="Perrone G."/>
            <person name="Piumi F."/>
            <person name="Punt P.J."/>
            <person name="Ram A.F."/>
            <person name="Ramon A."/>
            <person name="Rauscher S."/>
            <person name="Record E."/>
            <person name="Riano-Pachon D.M."/>
            <person name="Robert V."/>
            <person name="Roehrig J."/>
            <person name="Ruller R."/>
            <person name="Salamov A."/>
            <person name="Salih N.S."/>
            <person name="Samson R.A."/>
            <person name="Sandor E."/>
            <person name="Sanguinetti M."/>
            <person name="Schuetze T."/>
            <person name="Sepcic K."/>
            <person name="Shelest E."/>
            <person name="Sherlock G."/>
            <person name="Sophianopoulou V."/>
            <person name="Squina F.M."/>
            <person name="Sun H."/>
            <person name="Susca A."/>
            <person name="Todd R.B."/>
            <person name="Tsang A."/>
            <person name="Unkles S.E."/>
            <person name="van de Wiele N."/>
            <person name="van Rossen-Uffink D."/>
            <person name="Oliveira J.V."/>
            <person name="Vesth T.C."/>
            <person name="Visser J."/>
            <person name="Yu J.-H."/>
            <person name="Zhou M."/>
            <person name="Andersen M.R."/>
            <person name="Archer D.B."/>
            <person name="Baker S.E."/>
            <person name="Benoit I."/>
            <person name="Brakhage A.A."/>
            <person name="Braus G.H."/>
            <person name="Fischer R."/>
            <person name="Frisvad J.C."/>
            <person name="Goldman G.H."/>
            <person name="Houbraken J."/>
            <person name="Oakley B."/>
            <person name="Pocsi I."/>
            <person name="Scazzocchio C."/>
            <person name="Seiboth B."/>
            <person name="vanKuyk P.A."/>
            <person name="Wortman J."/>
            <person name="Dyer P.S."/>
            <person name="Grigoriev I.V."/>
        </authorList>
    </citation>
    <scope>NUCLEOTIDE SEQUENCE [LARGE SCALE GENOMIC DNA]</scope>
    <source>
        <strain evidence="3">DTO 134E9</strain>
    </source>
</reference>
<keyword evidence="1" id="KW-0812">Transmembrane</keyword>
<name>A0A1L9RS13_ASPWE</name>
<dbReference type="RefSeq" id="XP_040691432.1">
    <property type="nucleotide sequence ID" value="XM_040836884.1"/>
</dbReference>
<dbReference type="GeneID" id="63752732"/>
<dbReference type="Proteomes" id="UP000184383">
    <property type="component" value="Unassembled WGS sequence"/>
</dbReference>
<feature type="transmembrane region" description="Helical" evidence="1">
    <location>
        <begin position="12"/>
        <end position="43"/>
    </location>
</feature>
<accession>A0A1L9RS13</accession>
<sequence length="112" mass="13371">MCVVCRVLRFVRFLFLFSVSCFSFISFLFFSFDFIFCLLIPLWHGLDGYLDWIGLDLDFDRRLWIWILGGNMGKYGKYPGYLDGNKQHYEHNEIYIISYQKLSGVMGCKYLE</sequence>
<dbReference type="EMBL" id="KV878211">
    <property type="protein sequence ID" value="OJJ37756.1"/>
    <property type="molecule type" value="Genomic_DNA"/>
</dbReference>
<proteinExistence type="predicted"/>
<keyword evidence="1" id="KW-0472">Membrane</keyword>
<evidence type="ECO:0000313" key="3">
    <source>
        <dbReference type="Proteomes" id="UP000184383"/>
    </source>
</evidence>
<dbReference type="VEuPathDB" id="FungiDB:ASPWEDRAFT_469899"/>
<evidence type="ECO:0000313" key="2">
    <source>
        <dbReference type="EMBL" id="OJJ37756.1"/>
    </source>
</evidence>
<protein>
    <submittedName>
        <fullName evidence="2">Uncharacterized protein</fullName>
    </submittedName>
</protein>
<organism evidence="2 3">
    <name type="scientific">Aspergillus wentii DTO 134E9</name>
    <dbReference type="NCBI Taxonomy" id="1073089"/>
    <lineage>
        <taxon>Eukaryota</taxon>
        <taxon>Fungi</taxon>
        <taxon>Dikarya</taxon>
        <taxon>Ascomycota</taxon>
        <taxon>Pezizomycotina</taxon>
        <taxon>Eurotiomycetes</taxon>
        <taxon>Eurotiomycetidae</taxon>
        <taxon>Eurotiales</taxon>
        <taxon>Aspergillaceae</taxon>
        <taxon>Aspergillus</taxon>
        <taxon>Aspergillus subgen. Cremei</taxon>
    </lineage>
</organism>
<keyword evidence="3" id="KW-1185">Reference proteome</keyword>